<dbReference type="Pfam" id="PF00977">
    <property type="entry name" value="His_biosynth"/>
    <property type="match status" value="1"/>
</dbReference>
<comment type="caution">
    <text evidence="1">The sequence shown here is derived from an EMBL/GenBank/DDBJ whole genome shotgun (WGS) entry which is preliminary data.</text>
</comment>
<dbReference type="Gene3D" id="3.20.20.70">
    <property type="entry name" value="Aldolase class I"/>
    <property type="match status" value="1"/>
</dbReference>
<dbReference type="InterPro" id="IPR050064">
    <property type="entry name" value="IGPS_HisA/HisF"/>
</dbReference>
<dbReference type="GO" id="GO:0000105">
    <property type="term" value="P:L-histidine biosynthetic process"/>
    <property type="evidence" value="ECO:0007669"/>
    <property type="project" value="InterPro"/>
</dbReference>
<dbReference type="GO" id="GO:0000107">
    <property type="term" value="F:imidazoleglycerol-phosphate synthase activity"/>
    <property type="evidence" value="ECO:0007669"/>
    <property type="project" value="TreeGrafter"/>
</dbReference>
<dbReference type="EMBL" id="AJWY01001597">
    <property type="protein sequence ID" value="EKC79563.1"/>
    <property type="molecule type" value="Genomic_DNA"/>
</dbReference>
<name>K1UBM0_9ZZZZ</name>
<dbReference type="SUPFAM" id="SSF51366">
    <property type="entry name" value="Ribulose-phoshate binding barrel"/>
    <property type="match status" value="1"/>
</dbReference>
<dbReference type="InterPro" id="IPR006062">
    <property type="entry name" value="His_biosynth"/>
</dbReference>
<dbReference type="PANTHER" id="PTHR21235:SF2">
    <property type="entry name" value="IMIDAZOLE GLYCEROL PHOSPHATE SYNTHASE HISHF"/>
    <property type="match status" value="1"/>
</dbReference>
<feature type="non-terminal residue" evidence="1">
    <location>
        <position position="1"/>
    </location>
</feature>
<gene>
    <name evidence="1" type="ORF">LEA_02308</name>
</gene>
<organism evidence="1">
    <name type="scientific">human gut metagenome</name>
    <dbReference type="NCBI Taxonomy" id="408170"/>
    <lineage>
        <taxon>unclassified sequences</taxon>
        <taxon>metagenomes</taxon>
        <taxon>organismal metagenomes</taxon>
    </lineage>
</organism>
<dbReference type="InterPro" id="IPR013785">
    <property type="entry name" value="Aldolase_TIM"/>
</dbReference>
<reference evidence="1" key="1">
    <citation type="journal article" date="2013" name="Environ. Microbiol.">
        <title>Microbiota from the distal guts of lean and obese adolescents exhibit partial functional redundancy besides clear differences in community structure.</title>
        <authorList>
            <person name="Ferrer M."/>
            <person name="Ruiz A."/>
            <person name="Lanza F."/>
            <person name="Haange S.B."/>
            <person name="Oberbach A."/>
            <person name="Till H."/>
            <person name="Bargiela R."/>
            <person name="Campoy C."/>
            <person name="Segura M.T."/>
            <person name="Richter M."/>
            <person name="von Bergen M."/>
            <person name="Seifert J."/>
            <person name="Suarez A."/>
        </authorList>
    </citation>
    <scope>NUCLEOTIDE SEQUENCE</scope>
</reference>
<protein>
    <submittedName>
        <fullName evidence="1">Imidazole glycerol phosphate synthase subunit hisF</fullName>
    </submittedName>
</protein>
<dbReference type="AlphaFoldDB" id="K1UBM0"/>
<dbReference type="PANTHER" id="PTHR21235">
    <property type="entry name" value="IMIDAZOLE GLYCEROL PHOSPHATE SYNTHASE SUBUNIT HISF/H IGP SYNTHASE SUBUNIT HISF/H"/>
    <property type="match status" value="1"/>
</dbReference>
<proteinExistence type="predicted"/>
<dbReference type="InterPro" id="IPR011060">
    <property type="entry name" value="RibuloseP-bd_barrel"/>
</dbReference>
<sequence>LAVDAKQTEKGWRCYLNGGRVETDKELFAWTKEAQERGAGEILFTSMNHDGVKTGYANEALSSLADGLSIPIIASGGQVPKNIFVTSFCREKQMLPWQPVFFISEKSKFPN</sequence>
<accession>K1UBM0</accession>
<evidence type="ECO:0000313" key="1">
    <source>
        <dbReference type="EMBL" id="EKC79563.1"/>
    </source>
</evidence>